<dbReference type="OrthoDB" id="1678912at2759"/>
<name>A0A1J7IZM1_9PEZI</name>
<feature type="region of interest" description="Disordered" evidence="1">
    <location>
        <begin position="475"/>
        <end position="513"/>
    </location>
</feature>
<dbReference type="InterPro" id="IPR003347">
    <property type="entry name" value="JmjC_dom"/>
</dbReference>
<sequence length="790" mass="86430">MAPVSRTLREGRVAKLAHPTDSKVPPRPGKKHASVLSGRAQWCIPELSQKTEHPTLFIHEFLLRRETFTSILPLALRTSGQRCALSANNMTNLRRRGYFMIKLCTADWKAGTDPRDYLVARLDDKKAQALLGTMKAAITGELADSPLKGFEYVSPRSKKDYTKVDWAPANAPAEFTLPTLESLVFSPTNRQKWTDHGADLGKMLINETVAHPPTGSIGYYIGPKPDIPESICTPRLGSGFHADKGIPGVTDEYLYASLRAGSASSVHQEDVLLFSANSLVLGHPKVWLITGPEHEEAVERVVERKVSVKRVNKDSQYVRHQNLFFNTDFLGDEVESFVVPQIEGDIEIYEAPLVDLIPIDTTGCKVTFRRPLRSDNDVAKWQRAGQPSYGNDATVEEDVGVDRPMTKGDDEEDAIAVGDDGGDNHTSEDGIAEPPIVSSATPQATAEQNTPAPRLPSAETASGLAIRTTPLVGNTILPASPRATELPSHPPSALNIQLHPPPPPLSAPSSPPTSGRKYAVFELALLRAFPDQLARDIMSVPEAMAVTLHPAVLARTFQLFYVSLFSDPVPVEVSISSEDVEDNLVSLYELYAESLTVDETSAAKVRRLRWAAALWEGIMGRVRPKNKSGRVALREKMTAHGCGPKYHVEKYLRLRLEGRASVEGVDGKPIEVFVDEAKIVAELGLLGVGLPVAGAVVPGEWFKGCFPKPKREDVKKVSMLTMTVVLQDYLSMTEPQRKVFAGRAGRPWDVRGRGTEEGAVEVVARLKAMGSEIVGTGRYDLGKDDVVKQY</sequence>
<feature type="compositionally biased region" description="Pro residues" evidence="1">
    <location>
        <begin position="499"/>
        <end position="511"/>
    </location>
</feature>
<dbReference type="STRING" id="1408157.A0A1J7IZM1"/>
<evidence type="ECO:0000256" key="1">
    <source>
        <dbReference type="SAM" id="MobiDB-lite"/>
    </source>
</evidence>
<organism evidence="3 4">
    <name type="scientific">Coniochaeta ligniaria NRRL 30616</name>
    <dbReference type="NCBI Taxonomy" id="1408157"/>
    <lineage>
        <taxon>Eukaryota</taxon>
        <taxon>Fungi</taxon>
        <taxon>Dikarya</taxon>
        <taxon>Ascomycota</taxon>
        <taxon>Pezizomycotina</taxon>
        <taxon>Sordariomycetes</taxon>
        <taxon>Sordariomycetidae</taxon>
        <taxon>Coniochaetales</taxon>
        <taxon>Coniochaetaceae</taxon>
        <taxon>Coniochaeta</taxon>
    </lineage>
</organism>
<dbReference type="Proteomes" id="UP000182658">
    <property type="component" value="Unassembled WGS sequence"/>
</dbReference>
<dbReference type="AlphaFoldDB" id="A0A1J7IZM1"/>
<keyword evidence="4" id="KW-1185">Reference proteome</keyword>
<feature type="region of interest" description="Disordered" evidence="1">
    <location>
        <begin position="382"/>
        <end position="459"/>
    </location>
</feature>
<protein>
    <recommendedName>
        <fullName evidence="2">JmjC domain-containing protein</fullName>
    </recommendedName>
</protein>
<evidence type="ECO:0000313" key="4">
    <source>
        <dbReference type="Proteomes" id="UP000182658"/>
    </source>
</evidence>
<feature type="region of interest" description="Disordered" evidence="1">
    <location>
        <begin position="1"/>
        <end position="33"/>
    </location>
</feature>
<accession>A0A1J7IZM1</accession>
<feature type="compositionally biased region" description="Basic and acidic residues" evidence="1">
    <location>
        <begin position="7"/>
        <end position="21"/>
    </location>
</feature>
<evidence type="ECO:0000313" key="3">
    <source>
        <dbReference type="EMBL" id="OIW23064.1"/>
    </source>
</evidence>
<evidence type="ECO:0000259" key="2">
    <source>
        <dbReference type="Pfam" id="PF02373"/>
    </source>
</evidence>
<feature type="compositionally biased region" description="Polar residues" evidence="1">
    <location>
        <begin position="438"/>
        <end position="451"/>
    </location>
</feature>
<reference evidence="3 4" key="1">
    <citation type="submission" date="2016-10" db="EMBL/GenBank/DDBJ databases">
        <title>Draft genome sequence of Coniochaeta ligniaria NRRL30616, a lignocellulolytic fungus for bioabatement of inhibitors in plant biomass hydrolysates.</title>
        <authorList>
            <consortium name="DOE Joint Genome Institute"/>
            <person name="Jimenez D.J."/>
            <person name="Hector R.E."/>
            <person name="Riley R."/>
            <person name="Sun H."/>
            <person name="Grigoriev I.V."/>
            <person name="Van Elsas J.D."/>
            <person name="Nichols N.N."/>
        </authorList>
    </citation>
    <scope>NUCLEOTIDE SEQUENCE [LARGE SCALE GENOMIC DNA]</scope>
    <source>
        <strain evidence="3 4">NRRL 30616</strain>
    </source>
</reference>
<feature type="domain" description="JmjC" evidence="2">
    <location>
        <begin position="261"/>
        <end position="330"/>
    </location>
</feature>
<dbReference type="EMBL" id="KV875108">
    <property type="protein sequence ID" value="OIW23064.1"/>
    <property type="molecule type" value="Genomic_DNA"/>
</dbReference>
<dbReference type="Gene3D" id="2.60.120.650">
    <property type="entry name" value="Cupin"/>
    <property type="match status" value="1"/>
</dbReference>
<proteinExistence type="predicted"/>
<gene>
    <name evidence="3" type="ORF">CONLIGDRAFT_686833</name>
</gene>
<dbReference type="InParanoid" id="A0A1J7IZM1"/>
<dbReference type="Pfam" id="PF02373">
    <property type="entry name" value="JmjC"/>
    <property type="match status" value="1"/>
</dbReference>